<evidence type="ECO:0000313" key="8">
    <source>
        <dbReference type="Proteomes" id="UP000228560"/>
    </source>
</evidence>
<dbReference type="CDD" id="cd02440">
    <property type="entry name" value="AdoMet_MTases"/>
    <property type="match status" value="1"/>
</dbReference>
<evidence type="ECO:0000256" key="3">
    <source>
        <dbReference type="SAM" id="MobiDB-lite"/>
    </source>
</evidence>
<name>A0A1J5H1S4_9BACT</name>
<evidence type="ECO:0000313" key="6">
    <source>
        <dbReference type="EMBL" id="PJB57890.1"/>
    </source>
</evidence>
<dbReference type="InterPro" id="IPR029063">
    <property type="entry name" value="SAM-dependent_MTases_sf"/>
</dbReference>
<dbReference type="InterPro" id="IPR041698">
    <property type="entry name" value="Methyltransf_25"/>
</dbReference>
<dbReference type="SUPFAM" id="SSF53335">
    <property type="entry name" value="S-adenosyl-L-methionine-dependent methyltransferases"/>
    <property type="match status" value="1"/>
</dbReference>
<feature type="region of interest" description="Disordered" evidence="3">
    <location>
        <begin position="207"/>
        <end position="228"/>
    </location>
</feature>
<dbReference type="Proteomes" id="UP000228560">
    <property type="component" value="Unassembled WGS sequence"/>
</dbReference>
<accession>A0A1J5H1S4</accession>
<dbReference type="Pfam" id="PF13649">
    <property type="entry name" value="Methyltransf_25"/>
    <property type="match status" value="1"/>
</dbReference>
<comment type="caution">
    <text evidence="5">The sequence shown here is derived from an EMBL/GenBank/DDBJ whole genome shotgun (WGS) entry which is preliminary data.</text>
</comment>
<reference evidence="6 8" key="2">
    <citation type="submission" date="2017-09" db="EMBL/GenBank/DDBJ databases">
        <title>Depth-based differentiation of microbial function through sediment-hosted aquifers and enrichment of novel symbionts in the deep terrestrial subsurface.</title>
        <authorList>
            <person name="Probst A.J."/>
            <person name="Ladd B."/>
            <person name="Jarett J.K."/>
            <person name="Geller-Mcgrath D.E."/>
            <person name="Sieber C.M."/>
            <person name="Emerson J.B."/>
            <person name="Anantharaman K."/>
            <person name="Thomas B.C."/>
            <person name="Malmstrom R."/>
            <person name="Stieglmeier M."/>
            <person name="Klingl A."/>
            <person name="Woyke T."/>
            <person name="Ryan C.M."/>
            <person name="Banfield J.F."/>
        </authorList>
    </citation>
    <scope>NUCLEOTIDE SEQUENCE [LARGE SCALE GENOMIC DNA]</scope>
    <source>
        <strain evidence="6">CG_4_9_14_3_um_filter_33_16</strain>
    </source>
</reference>
<sequence>MKSNYSFITRIYDPIFYLALQPIRIAVMNELLKYQEKVILDLCCGTGNQLKLLSKHGFRNLYGLDRSDSMLEIARRNDPPIKIYNEDATKTSFNYASFDVVIISFALHEKDRNTQQALVDEAHRIIKTDGVMLVVDYVFDNQATKLSRILISIIERIAGGEHYRNFKSYLQNNGLLSLIKKDQFKLIKYSRMSFGAVTISIYQSDKGSGTLSKENATGRKPMLRLRTS</sequence>
<dbReference type="InterPro" id="IPR051052">
    <property type="entry name" value="Diverse_substrate_MTase"/>
</dbReference>
<dbReference type="GO" id="GO:0032259">
    <property type="term" value="P:methylation"/>
    <property type="evidence" value="ECO:0007669"/>
    <property type="project" value="UniProtKB-KW"/>
</dbReference>
<keyword evidence="2 5" id="KW-0808">Transferase</keyword>
<evidence type="ECO:0000256" key="2">
    <source>
        <dbReference type="ARBA" id="ARBA00022679"/>
    </source>
</evidence>
<dbReference type="EMBL" id="PFTV01000024">
    <property type="protein sequence ID" value="PJB57890.1"/>
    <property type="molecule type" value="Genomic_DNA"/>
</dbReference>
<organism evidence="5 7">
    <name type="scientific">Candidatus Infernicultor aquiphilus</name>
    <dbReference type="NCBI Taxonomy" id="1805029"/>
    <lineage>
        <taxon>Bacteria</taxon>
        <taxon>Pseudomonadati</taxon>
        <taxon>Atribacterota</taxon>
        <taxon>Candidatus Phoenicimicrobiia</taxon>
        <taxon>Candidatus Pheonicimicrobiales</taxon>
        <taxon>Candidatus Phoenicimicrobiaceae</taxon>
        <taxon>Candidatus Infernicultor</taxon>
    </lineage>
</organism>
<proteinExistence type="predicted"/>
<protein>
    <submittedName>
        <fullName evidence="5">Methyltransferase</fullName>
    </submittedName>
</protein>
<dbReference type="AlphaFoldDB" id="A0A1J5H1S4"/>
<dbReference type="EMBL" id="MNYY01000034">
    <property type="protein sequence ID" value="OIP73072.1"/>
    <property type="molecule type" value="Genomic_DNA"/>
</dbReference>
<evidence type="ECO:0000259" key="4">
    <source>
        <dbReference type="Pfam" id="PF13649"/>
    </source>
</evidence>
<dbReference type="STRING" id="1805029.AUK42_01520"/>
<dbReference type="GO" id="GO:0008168">
    <property type="term" value="F:methyltransferase activity"/>
    <property type="evidence" value="ECO:0007669"/>
    <property type="project" value="UniProtKB-KW"/>
</dbReference>
<evidence type="ECO:0000313" key="5">
    <source>
        <dbReference type="EMBL" id="OIP73072.1"/>
    </source>
</evidence>
<evidence type="ECO:0000256" key="1">
    <source>
        <dbReference type="ARBA" id="ARBA00022603"/>
    </source>
</evidence>
<dbReference type="PANTHER" id="PTHR44942:SF4">
    <property type="entry name" value="METHYLTRANSFERASE TYPE 11 DOMAIN-CONTAINING PROTEIN"/>
    <property type="match status" value="1"/>
</dbReference>
<gene>
    <name evidence="5" type="ORF">AUK42_01520</name>
    <name evidence="6" type="ORF">CO097_00975</name>
</gene>
<dbReference type="PANTHER" id="PTHR44942">
    <property type="entry name" value="METHYLTRANSF_11 DOMAIN-CONTAINING PROTEIN"/>
    <property type="match status" value="1"/>
</dbReference>
<dbReference type="Proteomes" id="UP000182763">
    <property type="component" value="Unassembled WGS sequence"/>
</dbReference>
<accession>A0A2M8CFN9</accession>
<dbReference type="Gene3D" id="3.40.50.150">
    <property type="entry name" value="Vaccinia Virus protein VP39"/>
    <property type="match status" value="1"/>
</dbReference>
<keyword evidence="1 5" id="KW-0489">Methyltransferase</keyword>
<evidence type="ECO:0000313" key="7">
    <source>
        <dbReference type="Proteomes" id="UP000182763"/>
    </source>
</evidence>
<reference evidence="5 7" key="1">
    <citation type="journal article" date="2016" name="Environ. Microbiol.">
        <title>Genomic resolution of a cold subsurface aquifer community provides metabolic insights for novel microbes adapted to high CO concentrations.</title>
        <authorList>
            <person name="Probst A.J."/>
            <person name="Castelle C.J."/>
            <person name="Singh A."/>
            <person name="Brown C.T."/>
            <person name="Anantharaman K."/>
            <person name="Sharon I."/>
            <person name="Hug L.A."/>
            <person name="Burstein D."/>
            <person name="Emerson J.B."/>
            <person name="Thomas B.C."/>
            <person name="Banfield J.F."/>
        </authorList>
    </citation>
    <scope>NUCLEOTIDE SEQUENCE [LARGE SCALE GENOMIC DNA]</scope>
    <source>
        <strain evidence="5">CG2_30_33_13</strain>
    </source>
</reference>
<feature type="domain" description="Methyltransferase" evidence="4">
    <location>
        <begin position="39"/>
        <end position="130"/>
    </location>
</feature>